<protein>
    <submittedName>
        <fullName evidence="1">Uncharacterized protein</fullName>
    </submittedName>
</protein>
<dbReference type="EMBL" id="CAJOBR010043931">
    <property type="protein sequence ID" value="CAF5033262.1"/>
    <property type="molecule type" value="Genomic_DNA"/>
</dbReference>
<accession>A0A822BTS2</accession>
<gene>
    <name evidence="1" type="ORF">QYT958_LOCUS40818</name>
</gene>
<comment type="caution">
    <text evidence="1">The sequence shown here is derived from an EMBL/GenBank/DDBJ whole genome shotgun (WGS) entry which is preliminary data.</text>
</comment>
<sequence>HAQTLTSSHSARSALPRTVLGVEGTQIPYVKHFVLSKSTQYRKLKTEWRQNVFLA</sequence>
<evidence type="ECO:0000313" key="2">
    <source>
        <dbReference type="Proteomes" id="UP000663848"/>
    </source>
</evidence>
<name>A0A822BTS2_9BILA</name>
<reference evidence="1" key="1">
    <citation type="submission" date="2021-02" db="EMBL/GenBank/DDBJ databases">
        <authorList>
            <person name="Nowell W R."/>
        </authorList>
    </citation>
    <scope>NUCLEOTIDE SEQUENCE</scope>
</reference>
<proteinExistence type="predicted"/>
<organism evidence="1 2">
    <name type="scientific">Rotaria socialis</name>
    <dbReference type="NCBI Taxonomy" id="392032"/>
    <lineage>
        <taxon>Eukaryota</taxon>
        <taxon>Metazoa</taxon>
        <taxon>Spiralia</taxon>
        <taxon>Gnathifera</taxon>
        <taxon>Rotifera</taxon>
        <taxon>Eurotatoria</taxon>
        <taxon>Bdelloidea</taxon>
        <taxon>Philodinida</taxon>
        <taxon>Philodinidae</taxon>
        <taxon>Rotaria</taxon>
    </lineage>
</organism>
<feature type="non-terminal residue" evidence="1">
    <location>
        <position position="1"/>
    </location>
</feature>
<dbReference type="Proteomes" id="UP000663848">
    <property type="component" value="Unassembled WGS sequence"/>
</dbReference>
<dbReference type="AlphaFoldDB" id="A0A822BTS2"/>
<feature type="non-terminal residue" evidence="1">
    <location>
        <position position="55"/>
    </location>
</feature>
<evidence type="ECO:0000313" key="1">
    <source>
        <dbReference type="EMBL" id="CAF5033262.1"/>
    </source>
</evidence>